<accession>A0A833W6G5</accession>
<keyword evidence="1" id="KW-0812">Transmembrane</keyword>
<dbReference type="EMBL" id="JAACNO010000412">
    <property type="protein sequence ID" value="KAF4147684.1"/>
    <property type="molecule type" value="Genomic_DNA"/>
</dbReference>
<evidence type="ECO:0000313" key="3">
    <source>
        <dbReference type="EMBL" id="KAF4147684.1"/>
    </source>
</evidence>
<feature type="transmembrane region" description="Helical" evidence="1">
    <location>
        <begin position="36"/>
        <end position="57"/>
    </location>
</feature>
<protein>
    <recommendedName>
        <fullName evidence="5">Transmembrane protein</fullName>
    </recommendedName>
</protein>
<sequence>MPPPVQPRVDGAQSMGTIESMEAVGKFEFFRLLHRVIVFAIALWYVVISVKTFVAPITVLRGFESNDLGTTIHESKLIVAYAGDATINESPLAQRVLKGSTALRGDSTFLLTDNEISFTECTNSHATRDLEYLAEVELIAPVIDCSLDLIVATDEAVTQLRMYFLMRQKMGQQYQSGAALLVILAPIKDMQATEVTHQFAIAFNYPYESEPHFTSAEFLAIESDNFWLFKSFPKSTVSTRQGKFVQCIGWEATLTTPWLNPTLKLSTGSYQVIQQLNWGTEWHAFASLHDSWAWTHSIHGIFAIDVLFDLGVLFYVIYQRLRKGHLWVGDAFATISNALLYRGVLVFVSNHLNGYYTLTELCLAIGSELTGRRSVHYRPELAHADLLTFFLNVTSVLSYFFHERIDPVLAFAAFELGFSYRVALVDALPALRKVVVDFAEEDYWLGVINVSPFLAKLSPMKFWTIHEITVDRKTVVISTVICIFSPMMCLAVYILIRKIIRHSTQECGFKQALRGDSGYDNYLFRNRKRYASIDAVYGNGYLIANHKYLVATEDIFSVLAMKLTRVRFTNIYVYTILPNGGVNQTAQLVYPRTIPWSDLAHLGVVKLA</sequence>
<evidence type="ECO:0000256" key="1">
    <source>
        <dbReference type="SAM" id="Phobius"/>
    </source>
</evidence>
<keyword evidence="1" id="KW-1133">Transmembrane helix</keyword>
<dbReference type="EMBL" id="WSZM01000071">
    <property type="protein sequence ID" value="KAF4044359.1"/>
    <property type="molecule type" value="Genomic_DNA"/>
</dbReference>
<evidence type="ECO:0000313" key="2">
    <source>
        <dbReference type="EMBL" id="KAF4044359.1"/>
    </source>
</evidence>
<organism evidence="2 4">
    <name type="scientific">Phytophthora infestans</name>
    <name type="common">Potato late blight agent</name>
    <name type="synonym">Botrytis infestans</name>
    <dbReference type="NCBI Taxonomy" id="4787"/>
    <lineage>
        <taxon>Eukaryota</taxon>
        <taxon>Sar</taxon>
        <taxon>Stramenopiles</taxon>
        <taxon>Oomycota</taxon>
        <taxon>Peronosporomycetes</taxon>
        <taxon>Peronosporales</taxon>
        <taxon>Peronosporaceae</taxon>
        <taxon>Phytophthora</taxon>
    </lineage>
</organism>
<name>A0A833W6G5_PHYIN</name>
<comment type="caution">
    <text evidence="2">The sequence shown here is derived from an EMBL/GenBank/DDBJ whole genome shotgun (WGS) entry which is preliminary data.</text>
</comment>
<dbReference type="AlphaFoldDB" id="A0A833W6G5"/>
<reference evidence="2" key="1">
    <citation type="submission" date="2020-04" db="EMBL/GenBank/DDBJ databases">
        <title>Hybrid Assembly of Korean Phytophthora infestans isolates.</title>
        <authorList>
            <person name="Prokchorchik M."/>
            <person name="Lee Y."/>
            <person name="Seo J."/>
            <person name="Cho J.-H."/>
            <person name="Park Y.-E."/>
            <person name="Jang D.-C."/>
            <person name="Im J.-S."/>
            <person name="Choi J.-G."/>
            <person name="Park H.-J."/>
            <person name="Lee G.-B."/>
            <person name="Lee Y.-G."/>
            <person name="Hong S.-Y."/>
            <person name="Cho K."/>
            <person name="Sohn K.H."/>
        </authorList>
    </citation>
    <scope>NUCLEOTIDE SEQUENCE</scope>
    <source>
        <strain evidence="2">KR_1_A1</strain>
        <strain evidence="3">KR_2_A2</strain>
    </source>
</reference>
<gene>
    <name evidence="2" type="ORF">GN244_ATG03249</name>
    <name evidence="3" type="ORF">GN958_ATG03039</name>
</gene>
<dbReference type="Proteomes" id="UP000704712">
    <property type="component" value="Unassembled WGS sequence"/>
</dbReference>
<keyword evidence="4" id="KW-1185">Reference proteome</keyword>
<evidence type="ECO:0008006" key="5">
    <source>
        <dbReference type="Google" id="ProtNLM"/>
    </source>
</evidence>
<proteinExistence type="predicted"/>
<evidence type="ECO:0000313" key="4">
    <source>
        <dbReference type="Proteomes" id="UP000602510"/>
    </source>
</evidence>
<keyword evidence="1" id="KW-0472">Membrane</keyword>
<dbReference type="Proteomes" id="UP000602510">
    <property type="component" value="Unassembled WGS sequence"/>
</dbReference>
<feature type="transmembrane region" description="Helical" evidence="1">
    <location>
        <begin position="475"/>
        <end position="496"/>
    </location>
</feature>